<dbReference type="PANTHER" id="PTHR46580:SF4">
    <property type="entry name" value="ATP_GTP-BINDING PROTEIN"/>
    <property type="match status" value="1"/>
</dbReference>
<feature type="domain" description="Fibronectin type-III" evidence="5">
    <location>
        <begin position="421"/>
        <end position="519"/>
    </location>
</feature>
<keyword evidence="3" id="KW-0106">Calcium</keyword>
<dbReference type="Pfam" id="PF00041">
    <property type="entry name" value="fn3"/>
    <property type="match status" value="1"/>
</dbReference>
<dbReference type="SMART" id="SM00060">
    <property type="entry name" value="FN3"/>
    <property type="match status" value="1"/>
</dbReference>
<dbReference type="EMBL" id="SMDR01000001">
    <property type="protein sequence ID" value="TNJ35684.1"/>
    <property type="molecule type" value="Genomic_DNA"/>
</dbReference>
<reference evidence="6 7" key="1">
    <citation type="submission" date="2019-03" db="EMBL/GenBank/DDBJ databases">
        <title>Arenimonas daejeonensis sp. nov., isolated from compost.</title>
        <authorList>
            <person name="Jeon C.O."/>
        </authorList>
    </citation>
    <scope>NUCLEOTIDE SEQUENCE [LARGE SCALE GENOMIC DNA]</scope>
    <source>
        <strain evidence="6 7">R29</strain>
    </source>
</reference>
<dbReference type="Proteomes" id="UP000305760">
    <property type="component" value="Unassembled WGS sequence"/>
</dbReference>
<dbReference type="InterPro" id="IPR013517">
    <property type="entry name" value="FG-GAP"/>
</dbReference>
<dbReference type="Gene3D" id="2.130.10.130">
    <property type="entry name" value="Integrin alpha, N-terminal"/>
    <property type="match status" value="2"/>
</dbReference>
<feature type="chain" id="PRO_5022818077" description="Fibronectin type-III domain-containing protein" evidence="4">
    <location>
        <begin position="28"/>
        <end position="1354"/>
    </location>
</feature>
<dbReference type="GO" id="GO:0016020">
    <property type="term" value="C:membrane"/>
    <property type="evidence" value="ECO:0007669"/>
    <property type="project" value="InterPro"/>
</dbReference>
<dbReference type="SUPFAM" id="SSF141072">
    <property type="entry name" value="CalX-like"/>
    <property type="match status" value="2"/>
</dbReference>
<dbReference type="InterPro" id="IPR038081">
    <property type="entry name" value="CalX-like_sf"/>
</dbReference>
<dbReference type="PROSITE" id="PS50853">
    <property type="entry name" value="FN3"/>
    <property type="match status" value="1"/>
</dbReference>
<feature type="signal peptide" evidence="4">
    <location>
        <begin position="1"/>
        <end position="27"/>
    </location>
</feature>
<comment type="caution">
    <text evidence="6">The sequence shown here is derived from an EMBL/GenBank/DDBJ whole genome shotgun (WGS) entry which is preliminary data.</text>
</comment>
<dbReference type="Pfam" id="PF13517">
    <property type="entry name" value="FG-GAP_3"/>
    <property type="match status" value="1"/>
</dbReference>
<dbReference type="InterPro" id="IPR003644">
    <property type="entry name" value="Calx_beta"/>
</dbReference>
<dbReference type="SUPFAM" id="SSF49265">
    <property type="entry name" value="Fibronectin type III"/>
    <property type="match status" value="1"/>
</dbReference>
<dbReference type="SUPFAM" id="SSF69318">
    <property type="entry name" value="Integrin alpha N-terminal domain"/>
    <property type="match status" value="1"/>
</dbReference>
<dbReference type="PANTHER" id="PTHR46580">
    <property type="entry name" value="SENSOR KINASE-RELATED"/>
    <property type="match status" value="1"/>
</dbReference>
<gene>
    <name evidence="6" type="ORF">E1B00_08035</name>
</gene>
<evidence type="ECO:0000313" key="6">
    <source>
        <dbReference type="EMBL" id="TNJ35684.1"/>
    </source>
</evidence>
<keyword evidence="2" id="KW-0677">Repeat</keyword>
<protein>
    <recommendedName>
        <fullName evidence="5">Fibronectin type-III domain-containing protein</fullName>
    </recommendedName>
</protein>
<dbReference type="InterPro" id="IPR028994">
    <property type="entry name" value="Integrin_alpha_N"/>
</dbReference>
<dbReference type="OrthoDB" id="6020159at2"/>
<proteinExistence type="predicted"/>
<keyword evidence="1 4" id="KW-0732">Signal</keyword>
<evidence type="ECO:0000313" key="7">
    <source>
        <dbReference type="Proteomes" id="UP000305760"/>
    </source>
</evidence>
<dbReference type="InterPro" id="IPR036116">
    <property type="entry name" value="FN3_sf"/>
</dbReference>
<evidence type="ECO:0000256" key="1">
    <source>
        <dbReference type="ARBA" id="ARBA00022729"/>
    </source>
</evidence>
<dbReference type="CDD" id="cd00063">
    <property type="entry name" value="FN3"/>
    <property type="match status" value="1"/>
</dbReference>
<name>A0A5C4RX77_9GAMM</name>
<keyword evidence="7" id="KW-1185">Reference proteome</keyword>
<sequence length="1354" mass="144287">MPALRRRACSLGAAVLLATFAGAPAVAATLNYEYAWHDDPDDVELGEGRIAEAEAGDFDGDGLDDAFYYAVNHGYFLFSRPGQAPQRAKIELPGVPTDSTSVGDLNGDGRPEVIMGSHKGLLSISSNAQRQPSVRLLAPDERFITGAPALADLDGDGHQDVVTHETWRTEVETDIEPGELVIRYGDGTGALVRTRLIPVGQPNHHRLELGDINGDGHLDLVSLAFPDYWEGLGIPSIRLGDGTGGFRGDNLDGIPRGFASSIIVGDTNGDGRDDVLVLGVPRKSPDSDGSEQGYIYLQGSDGKLAAEPIQLRLLEGAKGYDLIDVDGDGLNELVMLNEPRSSPKPTVVVMRQRDGRLQLETTATVPYASYRPFAPIRYFRDSIAHGDFSGDGVMDVAVASVFGSFSALHLKKTPYRTDVRPPGAPRLVTAAHLPDTVSAVVDFQPPADDGGSPITRYVVRTEPAPAGLDRSAFQTPLALSRRMEGLPNPGRYRFRVQAFNAAGPGPLSELSPEVHVLEQPRISGDGSVREPVTGTAPLRFVVTSQYPALPGGITFDLATGDSTAIAGEDYQATVRTGLHIPEGESKLEVEIPILSDSGTDDEGNEIFYVRMTNISGAANASYEGAGIIRREGVAPMPALTLGSATVFEGSSGVTVMRFPVDLGLPANVDVRFDIATQSQLGAAVPGVDYIARSVTGMVIPAGQTLAWFEVEIVADQVKEVSESFEVVLSNAGDIPVFSPGSTGTILDDDVVRTGVPEAVEIDAEKGYTDRLFSYISTHAAKYRGTDLVTPAERAATLASDPTPAAPFDALATDTAWLTFPVPANPGATAIEVRVLALVESATASHVALHVGQGNAPSAASAQCTRTAAAAAQVCEILLRREAGAPASTFWALARNLSTGSARRDALRLEAGAVRMIGRNQELVATGRARLDGDDFLMRVGWDIPSLLPGQRRLGYLLVTNADEQVIYHEPLRLHRTGAINAPHVLAQGESREVHLAPGAAQDRIVFDVPVNAQSVVFSQQGQGEVSLFASHVPDPSSPVIGPAPPRSEALASGLDPGAEQTLVVSGATLRPGRWYLTPVNRGSTPARITLAADVVRQGARPAFRPGHYFNPERPGHGLFLDFAGDQWLMVWYTYLQDGTPTWYYTQWAAPAADQAQWSVDLLRVTRVGTSLTHAVRVGSATFSVHEGDAGASPKLSFSYNLDGDAGSEQLTRLGDDACPSYMGRELDTSGHWFTPSDTGYGFSAQVLPNTEVYAAYIYDGTGFPRWVIGQKDYDPAVTDVTMQQLSGFCPTCDLVPVQSRVVSSMTRIFNSDSHIDGLPGIRVLDIGVPFAPPVFASFRSSGSVYLLSARKGCQ</sequence>
<evidence type="ECO:0000256" key="4">
    <source>
        <dbReference type="SAM" id="SignalP"/>
    </source>
</evidence>
<evidence type="ECO:0000256" key="3">
    <source>
        <dbReference type="ARBA" id="ARBA00022837"/>
    </source>
</evidence>
<dbReference type="Gene3D" id="2.60.40.2030">
    <property type="match status" value="2"/>
</dbReference>
<evidence type="ECO:0000256" key="2">
    <source>
        <dbReference type="ARBA" id="ARBA00022737"/>
    </source>
</evidence>
<dbReference type="Pfam" id="PF01839">
    <property type="entry name" value="FG-GAP"/>
    <property type="match status" value="1"/>
</dbReference>
<dbReference type="GO" id="GO:0007154">
    <property type="term" value="P:cell communication"/>
    <property type="evidence" value="ECO:0007669"/>
    <property type="project" value="InterPro"/>
</dbReference>
<accession>A0A5C4RX77</accession>
<dbReference type="Pfam" id="PF03160">
    <property type="entry name" value="Calx-beta"/>
    <property type="match status" value="2"/>
</dbReference>
<evidence type="ECO:0000259" key="5">
    <source>
        <dbReference type="PROSITE" id="PS50853"/>
    </source>
</evidence>
<organism evidence="6 7">
    <name type="scientific">Arenimonas terrae</name>
    <dbReference type="NCBI Taxonomy" id="2546226"/>
    <lineage>
        <taxon>Bacteria</taxon>
        <taxon>Pseudomonadati</taxon>
        <taxon>Pseudomonadota</taxon>
        <taxon>Gammaproteobacteria</taxon>
        <taxon>Lysobacterales</taxon>
        <taxon>Lysobacteraceae</taxon>
        <taxon>Arenimonas</taxon>
    </lineage>
</organism>
<dbReference type="InterPro" id="IPR003961">
    <property type="entry name" value="FN3_dom"/>
</dbReference>
<dbReference type="InterPro" id="IPR013783">
    <property type="entry name" value="Ig-like_fold"/>
</dbReference>
<dbReference type="Gene3D" id="2.60.40.10">
    <property type="entry name" value="Immunoglobulins"/>
    <property type="match status" value="1"/>
</dbReference>